<keyword evidence="2" id="KW-0732">Signal</keyword>
<evidence type="ECO:0000313" key="3">
    <source>
        <dbReference type="EnsemblMetazoa" id="XP_014239720.1"/>
    </source>
</evidence>
<dbReference type="KEGG" id="clec:106661083"/>
<evidence type="ECO:0000256" key="2">
    <source>
        <dbReference type="SAM" id="SignalP"/>
    </source>
</evidence>
<feature type="chain" id="PRO_5035167555" evidence="2">
    <location>
        <begin position="22"/>
        <end position="133"/>
    </location>
</feature>
<evidence type="ECO:0000313" key="4">
    <source>
        <dbReference type="Proteomes" id="UP000494040"/>
    </source>
</evidence>
<feature type="region of interest" description="Disordered" evidence="1">
    <location>
        <begin position="105"/>
        <end position="133"/>
    </location>
</feature>
<name>A0A8I6R9D0_CIMLE</name>
<dbReference type="EnsemblMetazoa" id="XM_014384234.2">
    <property type="protein sequence ID" value="XP_014239720.1"/>
    <property type="gene ID" value="LOC106661083"/>
</dbReference>
<feature type="signal peptide" evidence="2">
    <location>
        <begin position="1"/>
        <end position="21"/>
    </location>
</feature>
<organism evidence="3 4">
    <name type="scientific">Cimex lectularius</name>
    <name type="common">Bed bug</name>
    <name type="synonym">Acanthia lectularia</name>
    <dbReference type="NCBI Taxonomy" id="79782"/>
    <lineage>
        <taxon>Eukaryota</taxon>
        <taxon>Metazoa</taxon>
        <taxon>Ecdysozoa</taxon>
        <taxon>Arthropoda</taxon>
        <taxon>Hexapoda</taxon>
        <taxon>Insecta</taxon>
        <taxon>Pterygota</taxon>
        <taxon>Neoptera</taxon>
        <taxon>Paraneoptera</taxon>
        <taxon>Hemiptera</taxon>
        <taxon>Heteroptera</taxon>
        <taxon>Panheteroptera</taxon>
        <taxon>Cimicomorpha</taxon>
        <taxon>Cimicidae</taxon>
        <taxon>Cimex</taxon>
    </lineage>
</organism>
<dbReference type="Proteomes" id="UP000494040">
    <property type="component" value="Unassembled WGS sequence"/>
</dbReference>
<protein>
    <submittedName>
        <fullName evidence="3">Uncharacterized protein</fullName>
    </submittedName>
</protein>
<dbReference type="OrthoDB" id="7443691at2759"/>
<reference evidence="3" key="1">
    <citation type="submission" date="2022-01" db="UniProtKB">
        <authorList>
            <consortium name="EnsemblMetazoa"/>
        </authorList>
    </citation>
    <scope>IDENTIFICATION</scope>
</reference>
<sequence>MNTGKILSSQLVALSILSVYGIPEKGLLKVPRIYNVLLSSNEMLVPSQAYPVISPVLQPISSVYFSQKSYELNAETTEKPQVTSYEMPSHPIVEPVLSQNIKNHKPVNADIPDVPPPPLPFTIKEKPQNMQNV</sequence>
<evidence type="ECO:0000256" key="1">
    <source>
        <dbReference type="SAM" id="MobiDB-lite"/>
    </source>
</evidence>
<accession>A0A8I6R9D0</accession>
<dbReference type="RefSeq" id="XP_014239720.1">
    <property type="nucleotide sequence ID" value="XM_014384234.2"/>
</dbReference>
<dbReference type="GeneID" id="106661083"/>
<dbReference type="AlphaFoldDB" id="A0A8I6R9D0"/>
<keyword evidence="4" id="KW-1185">Reference proteome</keyword>
<proteinExistence type="predicted"/>